<evidence type="ECO:0000256" key="2">
    <source>
        <dbReference type="ARBA" id="ARBA00022801"/>
    </source>
</evidence>
<dbReference type="SUPFAM" id="SSF53474">
    <property type="entry name" value="alpha/beta-Hydrolases"/>
    <property type="match status" value="1"/>
</dbReference>
<dbReference type="Gene3D" id="3.40.50.1820">
    <property type="entry name" value="alpha/beta hydrolase"/>
    <property type="match status" value="1"/>
</dbReference>
<organism evidence="3 4">
    <name type="scientific">Cobetia amphilecti</name>
    <dbReference type="NCBI Taxonomy" id="1055104"/>
    <lineage>
        <taxon>Bacteria</taxon>
        <taxon>Pseudomonadati</taxon>
        <taxon>Pseudomonadota</taxon>
        <taxon>Gammaproteobacteria</taxon>
        <taxon>Oceanospirillales</taxon>
        <taxon>Halomonadaceae</taxon>
        <taxon>Cobetia</taxon>
    </lineage>
</organism>
<keyword evidence="2 3" id="KW-0378">Hydrolase</keyword>
<dbReference type="PANTHER" id="PTHR40841">
    <property type="entry name" value="SIDEROPHORE TRIACETYLFUSARININE C ESTERASE"/>
    <property type="match status" value="1"/>
</dbReference>
<gene>
    <name evidence="3" type="ORF">QLT01_10930</name>
</gene>
<dbReference type="EMBL" id="JASCSA010000008">
    <property type="protein sequence ID" value="MDI5884866.1"/>
    <property type="molecule type" value="Genomic_DNA"/>
</dbReference>
<keyword evidence="4" id="KW-1185">Reference proteome</keyword>
<reference evidence="3 4" key="1">
    <citation type="submission" date="2023-04" db="EMBL/GenBank/DDBJ databases">
        <authorList>
            <person name="Otstavnykh N."/>
            <person name="Seitkalieva A."/>
            <person name="Bystritskaya E."/>
        </authorList>
    </citation>
    <scope>NUCLEOTIDE SEQUENCE [LARGE SCALE GENOMIC DNA]</scope>
    <source>
        <strain evidence="3 4">NRIC 0815</strain>
    </source>
</reference>
<comment type="similarity">
    <text evidence="1">Belongs to the esterase D family.</text>
</comment>
<dbReference type="Proteomes" id="UP001229025">
    <property type="component" value="Unassembled WGS sequence"/>
</dbReference>
<accession>A0ABT6UQC0</accession>
<evidence type="ECO:0000256" key="1">
    <source>
        <dbReference type="ARBA" id="ARBA00005622"/>
    </source>
</evidence>
<dbReference type="RefSeq" id="WP_284726948.1">
    <property type="nucleotide sequence ID" value="NZ_JASCSA010000008.1"/>
</dbReference>
<dbReference type="InterPro" id="IPR000801">
    <property type="entry name" value="Esterase-like"/>
</dbReference>
<sequence>MLTSGAVSVPALAMTHAADEALPGTTTSFTQHSRLTGHDYLIQVALPKVAPPTGGYPVLLVLDGNRHLDLFTAARDVLGRRGFDKAPANLAIVAVGYAGSDEQAEATRTTVTTLRYKDFTPPLTSGTAPEGTGGGAQFLAYLTQSLPPELASRYPLDLKQPALVGHSLGGLFALHAQQQAPEAFGAIFAISPSLWWLQENDQANWPLRLACSEAAGPVLIAAGGREQSPQPQRNDPARDRLRVQRAMIDNAHAYARQLGERCPQTEVQWRRYAGEDHGSVMWPAARSVMEMLLGER</sequence>
<dbReference type="Pfam" id="PF00756">
    <property type="entry name" value="Esterase"/>
    <property type="match status" value="1"/>
</dbReference>
<dbReference type="InterPro" id="IPR052558">
    <property type="entry name" value="Siderophore_Hydrolase_D"/>
</dbReference>
<dbReference type="GO" id="GO:0016787">
    <property type="term" value="F:hydrolase activity"/>
    <property type="evidence" value="ECO:0007669"/>
    <property type="project" value="UniProtKB-KW"/>
</dbReference>
<protein>
    <submittedName>
        <fullName evidence="3">Alpha/beta hydrolase-fold protein</fullName>
    </submittedName>
</protein>
<evidence type="ECO:0000313" key="4">
    <source>
        <dbReference type="Proteomes" id="UP001229025"/>
    </source>
</evidence>
<comment type="caution">
    <text evidence="3">The sequence shown here is derived from an EMBL/GenBank/DDBJ whole genome shotgun (WGS) entry which is preliminary data.</text>
</comment>
<dbReference type="PANTHER" id="PTHR40841:SF2">
    <property type="entry name" value="SIDEROPHORE-DEGRADING ESTERASE (EUROFUNG)"/>
    <property type="match status" value="1"/>
</dbReference>
<proteinExistence type="inferred from homology"/>
<name>A0ABT6UQC0_9GAMM</name>
<evidence type="ECO:0000313" key="3">
    <source>
        <dbReference type="EMBL" id="MDI5884866.1"/>
    </source>
</evidence>
<reference evidence="4" key="2">
    <citation type="submission" date="2023-07" db="EMBL/GenBank/DDBJ databases">
        <title>Genome-based characterization of strain KMM 296 and proposal for reclassification of Cobetia litoralis and Cobetia pacifica, and emended description of the species Cobetia amphilecti and Cobetia marina.</title>
        <authorList>
            <person name="Balabanova L."/>
            <person name="Nedashkovskaya O."/>
        </authorList>
    </citation>
    <scope>NUCLEOTIDE SEQUENCE [LARGE SCALE GENOMIC DNA]</scope>
    <source>
        <strain evidence="4">NRIC 0815</strain>
    </source>
</reference>
<dbReference type="InterPro" id="IPR029058">
    <property type="entry name" value="AB_hydrolase_fold"/>
</dbReference>